<dbReference type="EMBL" id="GBHO01028399">
    <property type="protein sequence ID" value="JAG15205.1"/>
    <property type="molecule type" value="Transcribed_RNA"/>
</dbReference>
<evidence type="ECO:0000313" key="2">
    <source>
        <dbReference type="EMBL" id="JAG15205.1"/>
    </source>
</evidence>
<feature type="non-terminal residue" evidence="2">
    <location>
        <position position="1"/>
    </location>
</feature>
<proteinExistence type="predicted"/>
<sequence>LCLMVGGRHMGSIRVVTIILALALQNVGSAKLPANFVSSTSHRLDVQTKAVKRVHTNFINHLTNMDAKMKTISDGFEQTLLDNLHTLLNAYVKRSQSMKRRATRLLGGKMPSVIERKFNVLKTELRTTRMDLERRIHGLCEKKVKSGKHDDLETENYMNRNKKRKWQWLDEINLGAEEDEKITIKEFKNAATLSKANEMKRRNKKTKNPK</sequence>
<keyword evidence="1" id="KW-0732">Signal</keyword>
<dbReference type="AlphaFoldDB" id="A0A0A9XDP6"/>
<organism evidence="2">
    <name type="scientific">Lygus hesperus</name>
    <name type="common">Western plant bug</name>
    <dbReference type="NCBI Taxonomy" id="30085"/>
    <lineage>
        <taxon>Eukaryota</taxon>
        <taxon>Metazoa</taxon>
        <taxon>Ecdysozoa</taxon>
        <taxon>Arthropoda</taxon>
        <taxon>Hexapoda</taxon>
        <taxon>Insecta</taxon>
        <taxon>Pterygota</taxon>
        <taxon>Neoptera</taxon>
        <taxon>Paraneoptera</taxon>
        <taxon>Hemiptera</taxon>
        <taxon>Heteroptera</taxon>
        <taxon>Panheteroptera</taxon>
        <taxon>Cimicomorpha</taxon>
        <taxon>Miridae</taxon>
        <taxon>Mirini</taxon>
        <taxon>Lygus</taxon>
    </lineage>
</organism>
<dbReference type="EMBL" id="GBHO01006759">
    <property type="protein sequence ID" value="JAG36845.1"/>
    <property type="molecule type" value="Transcribed_RNA"/>
</dbReference>
<accession>A0A0A9XDP6</accession>
<evidence type="ECO:0000313" key="5">
    <source>
        <dbReference type="EMBL" id="JAG42535.1"/>
    </source>
</evidence>
<dbReference type="EMBL" id="GBHO01001069">
    <property type="protein sequence ID" value="JAG42535.1"/>
    <property type="molecule type" value="Transcribed_RNA"/>
</dbReference>
<reference evidence="2" key="2">
    <citation type="submission" date="2014-07" db="EMBL/GenBank/DDBJ databases">
        <authorList>
            <person name="Hull J."/>
        </authorList>
    </citation>
    <scope>NUCLEOTIDE SEQUENCE</scope>
</reference>
<feature type="chain" id="PRO_5007389638" evidence="1">
    <location>
        <begin position="31"/>
        <end position="210"/>
    </location>
</feature>
<protein>
    <submittedName>
        <fullName evidence="2">Type-2 histone deacetylase 1</fullName>
    </submittedName>
</protein>
<evidence type="ECO:0000256" key="1">
    <source>
        <dbReference type="SAM" id="SignalP"/>
    </source>
</evidence>
<gene>
    <name evidence="2" type="primary">hdaD_3</name>
    <name evidence="3" type="synonym">hdaD_0</name>
    <name evidence="5" type="synonym">hdaD_1</name>
    <name evidence="4" type="synonym">hdaD_2</name>
    <name evidence="4" type="ORF">CM83_96606</name>
    <name evidence="5" type="ORF">CM83_96607</name>
    <name evidence="3" type="ORF">CM83_96608</name>
    <name evidence="2" type="ORF">CM83_96609</name>
</gene>
<name>A0A0A9XDP6_LYGHE</name>
<evidence type="ECO:0000313" key="3">
    <source>
        <dbReference type="EMBL" id="JAG15208.1"/>
    </source>
</evidence>
<reference evidence="2" key="1">
    <citation type="journal article" date="2014" name="PLoS ONE">
        <title>Transcriptome-Based Identification of ABC Transporters in the Western Tarnished Plant Bug Lygus hesperus.</title>
        <authorList>
            <person name="Hull J.J."/>
            <person name="Chaney K."/>
            <person name="Geib S.M."/>
            <person name="Fabrick J.A."/>
            <person name="Brent C.S."/>
            <person name="Walsh D."/>
            <person name="Lavine L.C."/>
        </authorList>
    </citation>
    <scope>NUCLEOTIDE SEQUENCE</scope>
</reference>
<feature type="signal peptide" evidence="1">
    <location>
        <begin position="1"/>
        <end position="30"/>
    </location>
</feature>
<evidence type="ECO:0000313" key="4">
    <source>
        <dbReference type="EMBL" id="JAG36845.1"/>
    </source>
</evidence>
<dbReference type="EMBL" id="GBHO01028396">
    <property type="protein sequence ID" value="JAG15208.1"/>
    <property type="molecule type" value="Transcribed_RNA"/>
</dbReference>